<dbReference type="EMBL" id="JBHSOG010000030">
    <property type="protein sequence ID" value="MFC5769302.1"/>
    <property type="molecule type" value="Genomic_DNA"/>
</dbReference>
<comment type="caution">
    <text evidence="2">The sequence shown here is derived from an EMBL/GenBank/DDBJ whole genome shotgun (WGS) entry which is preliminary data.</text>
</comment>
<dbReference type="CDD" id="cd01948">
    <property type="entry name" value="EAL"/>
    <property type="match status" value="1"/>
</dbReference>
<protein>
    <submittedName>
        <fullName evidence="2">EAL domain-containing protein</fullName>
    </submittedName>
</protein>
<organism evidence="2 3">
    <name type="scientific">Thauera sinica</name>
    <dbReference type="NCBI Taxonomy" id="2665146"/>
    <lineage>
        <taxon>Bacteria</taxon>
        <taxon>Pseudomonadati</taxon>
        <taxon>Pseudomonadota</taxon>
        <taxon>Betaproteobacteria</taxon>
        <taxon>Rhodocyclales</taxon>
        <taxon>Zoogloeaceae</taxon>
        <taxon>Thauera</taxon>
    </lineage>
</organism>
<dbReference type="RefSeq" id="WP_096446376.1">
    <property type="nucleotide sequence ID" value="NZ_JBHSOG010000030.1"/>
</dbReference>
<keyword evidence="3" id="KW-1185">Reference proteome</keyword>
<sequence length="282" mass="30795">MPLTELVHYFNKRSQFVRGGALEDCFDIVDGRVHARFGGRVLGTLFQPVVAPDGTRTIGHEAHLQAVDGQGDGLPAQAVFLEAGDDDELVHLDRLARTLHALNFLLQPDQSGGFLSLNVHSQLVQAVPDHHGQVFETVLSRCGLAPDRIVLEISDDGFRHPARLAAAISEYRERGYRIALDNFGRHSSDLDRLAELAPDIVKLDRSLSGHAGQLSLARKVMEELVPEIRRLGMKVVSQCIENDEQLRLARDLAVDGLQGYLIGRPAQDCRPVAGLAGARAAA</sequence>
<dbReference type="InterPro" id="IPR001633">
    <property type="entry name" value="EAL_dom"/>
</dbReference>
<name>A0ABW1AQ94_9RHOO</name>
<dbReference type="Proteomes" id="UP001595974">
    <property type="component" value="Unassembled WGS sequence"/>
</dbReference>
<evidence type="ECO:0000259" key="1">
    <source>
        <dbReference type="PROSITE" id="PS50883"/>
    </source>
</evidence>
<dbReference type="Gene3D" id="3.20.20.450">
    <property type="entry name" value="EAL domain"/>
    <property type="match status" value="1"/>
</dbReference>
<dbReference type="PANTHER" id="PTHR33121:SF76">
    <property type="entry name" value="SIGNALING PROTEIN"/>
    <property type="match status" value="1"/>
</dbReference>
<evidence type="ECO:0000313" key="3">
    <source>
        <dbReference type="Proteomes" id="UP001595974"/>
    </source>
</evidence>
<reference evidence="3" key="1">
    <citation type="journal article" date="2019" name="Int. J. Syst. Evol. Microbiol.">
        <title>The Global Catalogue of Microorganisms (GCM) 10K type strain sequencing project: providing services to taxonomists for standard genome sequencing and annotation.</title>
        <authorList>
            <consortium name="The Broad Institute Genomics Platform"/>
            <consortium name="The Broad Institute Genome Sequencing Center for Infectious Disease"/>
            <person name="Wu L."/>
            <person name="Ma J."/>
        </authorList>
    </citation>
    <scope>NUCLEOTIDE SEQUENCE [LARGE SCALE GENOMIC DNA]</scope>
    <source>
        <strain evidence="3">SHR3</strain>
    </source>
</reference>
<dbReference type="PROSITE" id="PS50883">
    <property type="entry name" value="EAL"/>
    <property type="match status" value="1"/>
</dbReference>
<accession>A0ABW1AQ94</accession>
<evidence type="ECO:0000313" key="2">
    <source>
        <dbReference type="EMBL" id="MFC5769302.1"/>
    </source>
</evidence>
<feature type="domain" description="EAL" evidence="1">
    <location>
        <begin position="26"/>
        <end position="279"/>
    </location>
</feature>
<dbReference type="SUPFAM" id="SSF141868">
    <property type="entry name" value="EAL domain-like"/>
    <property type="match status" value="1"/>
</dbReference>
<proteinExistence type="predicted"/>
<dbReference type="InterPro" id="IPR050706">
    <property type="entry name" value="Cyclic-di-GMP_PDE-like"/>
</dbReference>
<dbReference type="SMART" id="SM00052">
    <property type="entry name" value="EAL"/>
    <property type="match status" value="1"/>
</dbReference>
<dbReference type="Pfam" id="PF00563">
    <property type="entry name" value="EAL"/>
    <property type="match status" value="1"/>
</dbReference>
<dbReference type="InterPro" id="IPR035919">
    <property type="entry name" value="EAL_sf"/>
</dbReference>
<dbReference type="PANTHER" id="PTHR33121">
    <property type="entry name" value="CYCLIC DI-GMP PHOSPHODIESTERASE PDEF"/>
    <property type="match status" value="1"/>
</dbReference>
<gene>
    <name evidence="2" type="ORF">ACFPTN_07935</name>
</gene>